<feature type="domain" description="HTH gntR-type" evidence="4">
    <location>
        <begin position="14"/>
        <end position="82"/>
    </location>
</feature>
<evidence type="ECO:0000256" key="2">
    <source>
        <dbReference type="ARBA" id="ARBA00023125"/>
    </source>
</evidence>
<dbReference type="PROSITE" id="PS50949">
    <property type="entry name" value="HTH_GNTR"/>
    <property type="match status" value="1"/>
</dbReference>
<reference evidence="5 6" key="1">
    <citation type="journal article" date="2021" name="Microorganisms">
        <title>Acidisoma silvae sp. nov. and Acidisomacellulosilytica sp. nov., Two Acidophilic Bacteria Isolated from Decaying Wood, Hydrolyzing Cellulose and Producing Poly-3-hydroxybutyrate.</title>
        <authorList>
            <person name="Mieszkin S."/>
            <person name="Pouder E."/>
            <person name="Uroz S."/>
            <person name="Simon-Colin C."/>
            <person name="Alain K."/>
        </authorList>
    </citation>
    <scope>NUCLEOTIDE SEQUENCE [LARGE SCALE GENOMIC DNA]</scope>
    <source>
        <strain evidence="5 6">HW T5.17</strain>
    </source>
</reference>
<dbReference type="CDD" id="cd07377">
    <property type="entry name" value="WHTH_GntR"/>
    <property type="match status" value="1"/>
</dbReference>
<dbReference type="PANTHER" id="PTHR43537:SF53">
    <property type="entry name" value="HTH-TYPE TRANSCRIPTIONAL REPRESSOR NANR"/>
    <property type="match status" value="1"/>
</dbReference>
<dbReference type="RefSeq" id="WP_227308919.1">
    <property type="nucleotide sequence ID" value="NZ_JAESVA010000006.1"/>
</dbReference>
<dbReference type="SMART" id="SM00345">
    <property type="entry name" value="HTH_GNTR"/>
    <property type="match status" value="1"/>
</dbReference>
<dbReference type="SMART" id="SM00895">
    <property type="entry name" value="FCD"/>
    <property type="match status" value="1"/>
</dbReference>
<dbReference type="Pfam" id="PF07729">
    <property type="entry name" value="FCD"/>
    <property type="match status" value="1"/>
</dbReference>
<organism evidence="5 6">
    <name type="scientific">Acidisoma cellulosilyticum</name>
    <dbReference type="NCBI Taxonomy" id="2802395"/>
    <lineage>
        <taxon>Bacteria</taxon>
        <taxon>Pseudomonadati</taxon>
        <taxon>Pseudomonadota</taxon>
        <taxon>Alphaproteobacteria</taxon>
        <taxon>Acetobacterales</taxon>
        <taxon>Acidocellaceae</taxon>
        <taxon>Acidisoma</taxon>
    </lineage>
</organism>
<dbReference type="PRINTS" id="PR00035">
    <property type="entry name" value="HTHGNTR"/>
</dbReference>
<protein>
    <submittedName>
        <fullName evidence="5">FCD domain-containing protein</fullName>
    </submittedName>
</protein>
<dbReference type="AlphaFoldDB" id="A0A964E578"/>
<dbReference type="InterPro" id="IPR011711">
    <property type="entry name" value="GntR_C"/>
</dbReference>
<dbReference type="GO" id="GO:0003700">
    <property type="term" value="F:DNA-binding transcription factor activity"/>
    <property type="evidence" value="ECO:0007669"/>
    <property type="project" value="InterPro"/>
</dbReference>
<keyword evidence="3" id="KW-0804">Transcription</keyword>
<evidence type="ECO:0000259" key="4">
    <source>
        <dbReference type="PROSITE" id="PS50949"/>
    </source>
</evidence>
<dbReference type="InterPro" id="IPR036388">
    <property type="entry name" value="WH-like_DNA-bd_sf"/>
</dbReference>
<dbReference type="SUPFAM" id="SSF48008">
    <property type="entry name" value="GntR ligand-binding domain-like"/>
    <property type="match status" value="1"/>
</dbReference>
<dbReference type="Gene3D" id="1.20.120.530">
    <property type="entry name" value="GntR ligand-binding domain-like"/>
    <property type="match status" value="1"/>
</dbReference>
<evidence type="ECO:0000313" key="6">
    <source>
        <dbReference type="Proteomes" id="UP000721844"/>
    </source>
</evidence>
<sequence length="239" mass="26587">MTSFAKPAVALRRDRLSDQIAQDIERRILAGELSIGEALPSERDLMVHYGVGRPAVREALLWLNKKGLLAVSNGDRTRVTEPDPKELLDLLSGAAKMLVSRPHGVRLFQQTRAFVETSVARRAALLATPEQIAELEEILTASEVESNDLAAFALHDDAFHSHLMSIVQNPLVDALYHAVLELLEEQRRISLSHPIALAAAIKAHRAIFAAIKRRDPDRAEEEMAAHLSKVEETYWTVIK</sequence>
<keyword evidence="2" id="KW-0238">DNA-binding</keyword>
<evidence type="ECO:0000256" key="1">
    <source>
        <dbReference type="ARBA" id="ARBA00023015"/>
    </source>
</evidence>
<name>A0A964E578_9PROT</name>
<proteinExistence type="predicted"/>
<dbReference type="Pfam" id="PF00392">
    <property type="entry name" value="GntR"/>
    <property type="match status" value="1"/>
</dbReference>
<dbReference type="SUPFAM" id="SSF46785">
    <property type="entry name" value="Winged helix' DNA-binding domain"/>
    <property type="match status" value="1"/>
</dbReference>
<keyword evidence="1" id="KW-0805">Transcription regulation</keyword>
<dbReference type="GO" id="GO:0003677">
    <property type="term" value="F:DNA binding"/>
    <property type="evidence" value="ECO:0007669"/>
    <property type="project" value="UniProtKB-KW"/>
</dbReference>
<dbReference type="EMBL" id="JAESVA010000006">
    <property type="protein sequence ID" value="MCB8882256.1"/>
    <property type="molecule type" value="Genomic_DNA"/>
</dbReference>
<dbReference type="InterPro" id="IPR036390">
    <property type="entry name" value="WH_DNA-bd_sf"/>
</dbReference>
<keyword evidence="6" id="KW-1185">Reference proteome</keyword>
<dbReference type="InterPro" id="IPR008920">
    <property type="entry name" value="TF_FadR/GntR_C"/>
</dbReference>
<dbReference type="Gene3D" id="1.10.10.10">
    <property type="entry name" value="Winged helix-like DNA-binding domain superfamily/Winged helix DNA-binding domain"/>
    <property type="match status" value="1"/>
</dbReference>
<evidence type="ECO:0000313" key="5">
    <source>
        <dbReference type="EMBL" id="MCB8882256.1"/>
    </source>
</evidence>
<dbReference type="InterPro" id="IPR000524">
    <property type="entry name" value="Tscrpt_reg_HTH_GntR"/>
</dbReference>
<dbReference type="Proteomes" id="UP000721844">
    <property type="component" value="Unassembled WGS sequence"/>
</dbReference>
<evidence type="ECO:0000256" key="3">
    <source>
        <dbReference type="ARBA" id="ARBA00023163"/>
    </source>
</evidence>
<dbReference type="PANTHER" id="PTHR43537">
    <property type="entry name" value="TRANSCRIPTIONAL REGULATOR, GNTR FAMILY"/>
    <property type="match status" value="1"/>
</dbReference>
<gene>
    <name evidence="5" type="ORF">ACELLULO517_18560</name>
</gene>
<comment type="caution">
    <text evidence="5">The sequence shown here is derived from an EMBL/GenBank/DDBJ whole genome shotgun (WGS) entry which is preliminary data.</text>
</comment>
<accession>A0A964E578</accession>